<organism evidence="7 8">
    <name type="scientific">Syntrophotalea carbinolica (strain DSM 2380 / NBRC 103641 / GraBd1)</name>
    <name type="common">Pelobacter carbinolicus</name>
    <dbReference type="NCBI Taxonomy" id="338963"/>
    <lineage>
        <taxon>Bacteria</taxon>
        <taxon>Pseudomonadati</taxon>
        <taxon>Thermodesulfobacteriota</taxon>
        <taxon>Desulfuromonadia</taxon>
        <taxon>Desulfuromonadales</taxon>
        <taxon>Syntrophotaleaceae</taxon>
        <taxon>Syntrophotalea</taxon>
    </lineage>
</organism>
<dbReference type="InterPro" id="IPR052211">
    <property type="entry name" value="Cpx_auxiliary_protein"/>
</dbReference>
<reference evidence="7 8" key="2">
    <citation type="journal article" date="2012" name="BMC Genomics">
        <title>The genome of Pelobacter carbinolicus reveals surprising metabolic capabilities and physiological features.</title>
        <authorList>
            <person name="Aklujkar M."/>
            <person name="Haveman S.A."/>
            <person name="Didonato R.Jr."/>
            <person name="Chertkov O."/>
            <person name="Han C.S."/>
            <person name="Land M.L."/>
            <person name="Brown P."/>
            <person name="Lovley D.R."/>
        </authorList>
    </citation>
    <scope>NUCLEOTIDE SEQUENCE [LARGE SCALE GENOMIC DNA]</scope>
    <source>
        <strain evidence="8">DSM 2380 / NBRC 103641 / GraBd1</strain>
    </source>
</reference>
<gene>
    <name evidence="7" type="ordered locus">Pcar_0363</name>
</gene>
<dbReference type="HOGENOM" id="CLU_139759_0_0_7"/>
<dbReference type="KEGG" id="pca:Pcar_0363"/>
<name>Q3A7M1_SYNC1</name>
<dbReference type="RefSeq" id="WP_011340043.1">
    <property type="nucleotide sequence ID" value="NC_007498.2"/>
</dbReference>
<evidence type="ECO:0000256" key="3">
    <source>
        <dbReference type="ARBA" id="ARBA00022729"/>
    </source>
</evidence>
<evidence type="ECO:0000256" key="6">
    <source>
        <dbReference type="SAM" id="SignalP"/>
    </source>
</evidence>
<keyword evidence="4" id="KW-0574">Periplasm</keyword>
<dbReference type="PANTHER" id="PTHR38102:SF1">
    <property type="entry name" value="PERIPLASMIC CHAPERONE SPY"/>
    <property type="match status" value="1"/>
</dbReference>
<dbReference type="GO" id="GO:0051082">
    <property type="term" value="F:unfolded protein binding"/>
    <property type="evidence" value="ECO:0007669"/>
    <property type="project" value="TreeGrafter"/>
</dbReference>
<dbReference type="GO" id="GO:0030288">
    <property type="term" value="C:outer membrane-bounded periplasmic space"/>
    <property type="evidence" value="ECO:0007669"/>
    <property type="project" value="TreeGrafter"/>
</dbReference>
<comment type="subcellular location">
    <subcellularLocation>
        <location evidence="1">Periplasm</location>
    </subcellularLocation>
</comment>
<reference evidence="8" key="1">
    <citation type="submission" date="2005-10" db="EMBL/GenBank/DDBJ databases">
        <title>Complete sequence of Pelobacter carbinolicus DSM 2380.</title>
        <authorList>
            <person name="Copeland A."/>
            <person name="Lucas S."/>
            <person name="Lapidus A."/>
            <person name="Barry K."/>
            <person name="Detter J.C."/>
            <person name="Glavina T."/>
            <person name="Hammon N."/>
            <person name="Israni S."/>
            <person name="Pitluck S."/>
            <person name="Chertkov O."/>
            <person name="Schmutz J."/>
            <person name="Larimer F."/>
            <person name="Land M."/>
            <person name="Kyrpides N."/>
            <person name="Ivanova N."/>
            <person name="Richardson P."/>
        </authorList>
    </citation>
    <scope>NUCLEOTIDE SEQUENCE [LARGE SCALE GENOMIC DNA]</scope>
    <source>
        <strain evidence="8">DSM 2380 / NBRC 103641 / GraBd1</strain>
    </source>
</reference>
<feature type="region of interest" description="Disordered" evidence="5">
    <location>
        <begin position="154"/>
        <end position="180"/>
    </location>
</feature>
<evidence type="ECO:0000313" key="8">
    <source>
        <dbReference type="Proteomes" id="UP000002534"/>
    </source>
</evidence>
<dbReference type="CDD" id="cd09916">
    <property type="entry name" value="CpxP_like"/>
    <property type="match status" value="1"/>
</dbReference>
<dbReference type="STRING" id="338963.Pcar_0363"/>
<dbReference type="InterPro" id="IPR012899">
    <property type="entry name" value="LTXXQ"/>
</dbReference>
<dbReference type="Proteomes" id="UP000002534">
    <property type="component" value="Chromosome"/>
</dbReference>
<accession>Q3A7M1</accession>
<feature type="chain" id="PRO_5004223639" evidence="6">
    <location>
        <begin position="24"/>
        <end position="180"/>
    </location>
</feature>
<evidence type="ECO:0000256" key="4">
    <source>
        <dbReference type="ARBA" id="ARBA00022764"/>
    </source>
</evidence>
<evidence type="ECO:0000256" key="1">
    <source>
        <dbReference type="ARBA" id="ARBA00004418"/>
    </source>
</evidence>
<dbReference type="PANTHER" id="PTHR38102">
    <property type="entry name" value="PERIPLASMIC CHAPERONE SPY"/>
    <property type="match status" value="1"/>
</dbReference>
<dbReference type="OrthoDB" id="5402495at2"/>
<proteinExistence type="inferred from homology"/>
<sequence length="180" mass="20025">MQKQLIVTVLCGTLLLAGTAVLAEQGGMPNARFEGPQQGRTMCARGEAPQEHDMRMLECLDLSAAQRKEVKKLRDESFKLAEKWHEKMAEVRRKLRRASAPKTFDEKQLRTLVAEKSRIEADLMVDRAGTRARIYALLTPEQQELADLADKLRQLQGHGPGAPGRPVPLGMMNPGADGKR</sequence>
<protein>
    <submittedName>
        <fullName evidence="7">CpxP superfamily protein</fullName>
    </submittedName>
</protein>
<dbReference type="AlphaFoldDB" id="Q3A7M1"/>
<dbReference type="eggNOG" id="COG3678">
    <property type="taxonomic scope" value="Bacteria"/>
</dbReference>
<dbReference type="Gene3D" id="1.20.120.1490">
    <property type="match status" value="1"/>
</dbReference>
<dbReference type="EMBL" id="CP000142">
    <property type="protein sequence ID" value="ABA87623.1"/>
    <property type="molecule type" value="Genomic_DNA"/>
</dbReference>
<evidence type="ECO:0000256" key="2">
    <source>
        <dbReference type="ARBA" id="ARBA00008441"/>
    </source>
</evidence>
<dbReference type="PIRSF" id="PIRSF034445">
    <property type="entry name" value="CpxP_Spy"/>
    <property type="match status" value="1"/>
</dbReference>
<evidence type="ECO:0000256" key="5">
    <source>
        <dbReference type="SAM" id="MobiDB-lite"/>
    </source>
</evidence>
<keyword evidence="8" id="KW-1185">Reference proteome</keyword>
<comment type="similarity">
    <text evidence="2">Belongs to the CpxP/Spy family.</text>
</comment>
<evidence type="ECO:0000313" key="7">
    <source>
        <dbReference type="EMBL" id="ABA87623.1"/>
    </source>
</evidence>
<keyword evidence="3 6" id="KW-0732">Signal</keyword>
<dbReference type="Pfam" id="PF07813">
    <property type="entry name" value="LTXXQ"/>
    <property type="match status" value="1"/>
</dbReference>
<feature type="signal peptide" evidence="6">
    <location>
        <begin position="1"/>
        <end position="23"/>
    </location>
</feature>